<feature type="signal peptide" evidence="4">
    <location>
        <begin position="1"/>
        <end position="27"/>
    </location>
</feature>
<dbReference type="PANTHER" id="PTHR34597:SF1">
    <property type="entry name" value="HEME_HEMOPEXIN TRANSPORTER PROTEIN HUXB"/>
    <property type="match status" value="1"/>
</dbReference>
<accession>A0A2S2DP67</accession>
<sequence>MNPVSKPRLMLKPLVAALALASLQAQAQVQQGVPNSGTILQQVQPALPPAPPSKAPTLQVAPQAQGGLPASAPFQVDAIRIVGNTAFSTETLHALVAEAEGKSVTLPQLEALAARITAHYQRNGFPLSRAVIPAQTIAGASVTIQVLEARYGAVRVNNSSQVGNPLLDATAAGLQGGQGIGERGLDRTLLLLSDIPGVGVNAILKPGTDVGTSDLDIVTSHNPAAFANLALDNAGNRYIGRARLSGSVNLFNPLHRGDILNATVVSTGERMNYGRLSYDTLINGAGTRAGAAYSAVRYKLGDQVRALDANGTADVASAWVKHPLIRARQANLYVQLQYDDKQLRDRVDLTGVRTDRDLANWVLSLNGDMRDGLLGGGVSSWSLSWTAGDVDFEDAAARAADARSAGTEGSYAKWNANFSRIQALGQRNVLSLNLAGQWSDGNLDSAEKLSIGGPYMVRAYDVGALSGDTGYFASIELRHDLGLFAAGRWQATAFVESARTRINRDAWIRGENRATLSGAGVGLAWDGPDQWRASLSLATPIGGESPLVASQASARAWLVANKAF</sequence>
<dbReference type="Proteomes" id="UP000245820">
    <property type="component" value="Chromosome"/>
</dbReference>
<evidence type="ECO:0000256" key="2">
    <source>
        <dbReference type="ARBA" id="ARBA00022692"/>
    </source>
</evidence>
<keyword evidence="3" id="KW-0998">Cell outer membrane</keyword>
<dbReference type="EMBL" id="CP029343">
    <property type="protein sequence ID" value="AWL06626.1"/>
    <property type="molecule type" value="Genomic_DNA"/>
</dbReference>
<dbReference type="InterPro" id="IPR013686">
    <property type="entry name" value="Polypept-transport_assoc_ShlB"/>
</dbReference>
<gene>
    <name evidence="7" type="ORF">DIR46_20765</name>
</gene>
<evidence type="ECO:0000313" key="7">
    <source>
        <dbReference type="EMBL" id="AWL06626.1"/>
    </source>
</evidence>
<dbReference type="OrthoDB" id="572300at2"/>
<organism evidence="7 8">
    <name type="scientific">Massilia oculi</name>
    <dbReference type="NCBI Taxonomy" id="945844"/>
    <lineage>
        <taxon>Bacteria</taxon>
        <taxon>Pseudomonadati</taxon>
        <taxon>Pseudomonadota</taxon>
        <taxon>Betaproteobacteria</taxon>
        <taxon>Burkholderiales</taxon>
        <taxon>Oxalobacteraceae</taxon>
        <taxon>Telluria group</taxon>
        <taxon>Massilia</taxon>
    </lineage>
</organism>
<keyword evidence="1" id="KW-1134">Transmembrane beta strand</keyword>
<feature type="domain" description="Polypeptide-transport-associated ShlB-type" evidence="6">
    <location>
        <begin position="74"/>
        <end position="148"/>
    </location>
</feature>
<proteinExistence type="predicted"/>
<reference evidence="7 8" key="1">
    <citation type="submission" date="2018-05" db="EMBL/GenBank/DDBJ databases">
        <title>Complete genome sequence of Massilia oculi sp. nov. CCUG 43427T (=DSM 26321T), the type strain of M. oculi, and comparison with genome sequences of other Massilia strains.</title>
        <authorList>
            <person name="Zhu B."/>
        </authorList>
    </citation>
    <scope>NUCLEOTIDE SEQUENCE [LARGE SCALE GENOMIC DNA]</scope>
    <source>
        <strain evidence="7 8">CCUG 43427</strain>
    </source>
</reference>
<evidence type="ECO:0000256" key="4">
    <source>
        <dbReference type="SAM" id="SignalP"/>
    </source>
</evidence>
<evidence type="ECO:0000259" key="5">
    <source>
        <dbReference type="Pfam" id="PF03865"/>
    </source>
</evidence>
<dbReference type="Pfam" id="PF08479">
    <property type="entry name" value="POTRA_2"/>
    <property type="match status" value="1"/>
</dbReference>
<dbReference type="AlphaFoldDB" id="A0A2S2DP67"/>
<dbReference type="Gene3D" id="2.40.160.50">
    <property type="entry name" value="membrane protein fhac: a member of the omp85/tpsb transporter family"/>
    <property type="match status" value="1"/>
</dbReference>
<evidence type="ECO:0000256" key="3">
    <source>
        <dbReference type="ARBA" id="ARBA00023237"/>
    </source>
</evidence>
<dbReference type="Gene3D" id="3.10.20.310">
    <property type="entry name" value="membrane protein fhac"/>
    <property type="match status" value="1"/>
</dbReference>
<dbReference type="InterPro" id="IPR051544">
    <property type="entry name" value="TPS_OM_transporter"/>
</dbReference>
<protein>
    <submittedName>
        <fullName evidence="7">ShlB/FhaC/HecB family hemolysin secretion/activation protein</fullName>
    </submittedName>
</protein>
<dbReference type="InterPro" id="IPR005565">
    <property type="entry name" value="Hemolysn_activator_HlyB_C"/>
</dbReference>
<keyword evidence="8" id="KW-1185">Reference proteome</keyword>
<keyword evidence="1" id="KW-0472">Membrane</keyword>
<feature type="chain" id="PRO_5015628140" evidence="4">
    <location>
        <begin position="28"/>
        <end position="564"/>
    </location>
</feature>
<dbReference type="GO" id="GO:0008320">
    <property type="term" value="F:protein transmembrane transporter activity"/>
    <property type="evidence" value="ECO:0007669"/>
    <property type="project" value="TreeGrafter"/>
</dbReference>
<dbReference type="GO" id="GO:0098046">
    <property type="term" value="C:type V protein secretion system complex"/>
    <property type="evidence" value="ECO:0007669"/>
    <property type="project" value="TreeGrafter"/>
</dbReference>
<dbReference type="KEGG" id="mtim:DIR46_20765"/>
<evidence type="ECO:0000259" key="6">
    <source>
        <dbReference type="Pfam" id="PF08479"/>
    </source>
</evidence>
<dbReference type="Pfam" id="PF03865">
    <property type="entry name" value="ShlB"/>
    <property type="match status" value="1"/>
</dbReference>
<evidence type="ECO:0000256" key="1">
    <source>
        <dbReference type="ARBA" id="ARBA00022452"/>
    </source>
</evidence>
<keyword evidence="4" id="KW-0732">Signal</keyword>
<evidence type="ECO:0000313" key="8">
    <source>
        <dbReference type="Proteomes" id="UP000245820"/>
    </source>
</evidence>
<name>A0A2S2DP67_9BURK</name>
<dbReference type="PANTHER" id="PTHR34597">
    <property type="entry name" value="SLR1661 PROTEIN"/>
    <property type="match status" value="1"/>
</dbReference>
<feature type="domain" description="Haemolysin activator HlyB C-terminal" evidence="5">
    <location>
        <begin position="211"/>
        <end position="523"/>
    </location>
</feature>
<keyword evidence="2" id="KW-0812">Transmembrane</keyword>
<dbReference type="GO" id="GO:0046819">
    <property type="term" value="P:protein secretion by the type V secretion system"/>
    <property type="evidence" value="ECO:0007669"/>
    <property type="project" value="TreeGrafter"/>
</dbReference>